<reference evidence="2 3" key="1">
    <citation type="submission" date="2020-04" db="EMBL/GenBank/DDBJ databases">
        <title>Chromosome-level genome assembly of a cyprinid fish Onychostoma macrolepis by integration of Nanopore Sequencing, Bionano and Hi-C technology.</title>
        <authorList>
            <person name="Wang D."/>
        </authorList>
    </citation>
    <scope>NUCLEOTIDE SEQUENCE [LARGE SCALE GENOMIC DNA]</scope>
    <source>
        <strain evidence="2">SWU-2019</strain>
        <tissue evidence="2">Muscle</tissue>
    </source>
</reference>
<proteinExistence type="predicted"/>
<accession>A0A7J6DGF8</accession>
<dbReference type="PROSITE" id="PS50024">
    <property type="entry name" value="SEA"/>
    <property type="match status" value="2"/>
</dbReference>
<sequence>MYLTDLVFRSYDNFIVQLNDSNSQAFKSRAQHVESQLDPIYRAKYPSFINVTVLRFSPGSIITETQLAFNSTQLIPTVQEISETLFTAVIVGNVNPLNITPYSISVNGSIINMTTSTTASTTTTTKPLTTKVPTTTTTKSVPMYLTDLVFRSYDNFIVQLNDSNSQAFKSRAQHVESQVSYNKLTKFTVINMTTSTTASTTTTTKPLTTKVPTTTTTKSVPMYLTDLVFRSYDNFIVQLNDSNSQAFKSRAQHVESQLDPIYRAKYPSFINVTVLRFSPGSIITETQLAFNSTQLIPTVQEISETLFTAVIVGNVNPLNITPYSISVNGSTLVFRSFDIFIVELSDPASQAFKSRAELVVTQLDPIYRAKYPSFIRVIVYVSVPGQLSRKHN</sequence>
<dbReference type="Pfam" id="PF01390">
    <property type="entry name" value="SEA"/>
    <property type="match status" value="2"/>
</dbReference>
<organism evidence="2 3">
    <name type="scientific">Onychostoma macrolepis</name>
    <dbReference type="NCBI Taxonomy" id="369639"/>
    <lineage>
        <taxon>Eukaryota</taxon>
        <taxon>Metazoa</taxon>
        <taxon>Chordata</taxon>
        <taxon>Craniata</taxon>
        <taxon>Vertebrata</taxon>
        <taxon>Euteleostomi</taxon>
        <taxon>Actinopterygii</taxon>
        <taxon>Neopterygii</taxon>
        <taxon>Teleostei</taxon>
        <taxon>Ostariophysi</taxon>
        <taxon>Cypriniformes</taxon>
        <taxon>Cyprinidae</taxon>
        <taxon>Acrossocheilinae</taxon>
        <taxon>Onychostoma</taxon>
    </lineage>
</organism>
<name>A0A7J6DGF8_9TELE</name>
<dbReference type="Proteomes" id="UP000579812">
    <property type="component" value="Unassembled WGS sequence"/>
</dbReference>
<dbReference type="InterPro" id="IPR000082">
    <property type="entry name" value="SEA_dom"/>
</dbReference>
<gene>
    <name evidence="2" type="ORF">G5714_000398</name>
</gene>
<protein>
    <recommendedName>
        <fullName evidence="1">SEA domain-containing protein</fullName>
    </recommendedName>
</protein>
<comment type="caution">
    <text evidence="2">The sequence shown here is derived from an EMBL/GenBank/DDBJ whole genome shotgun (WGS) entry which is preliminary data.</text>
</comment>
<dbReference type="AlphaFoldDB" id="A0A7J6DGF8"/>
<evidence type="ECO:0000313" key="2">
    <source>
        <dbReference type="EMBL" id="KAF4118347.1"/>
    </source>
</evidence>
<dbReference type="SUPFAM" id="SSF82671">
    <property type="entry name" value="SEA domain"/>
    <property type="match status" value="2"/>
</dbReference>
<dbReference type="Gene3D" id="3.30.70.960">
    <property type="entry name" value="SEA domain"/>
    <property type="match status" value="2"/>
</dbReference>
<feature type="domain" description="SEA" evidence="1">
    <location>
        <begin position="1"/>
        <end position="111"/>
    </location>
</feature>
<dbReference type="InterPro" id="IPR036364">
    <property type="entry name" value="SEA_dom_sf"/>
</dbReference>
<evidence type="ECO:0000313" key="3">
    <source>
        <dbReference type="Proteomes" id="UP000579812"/>
    </source>
</evidence>
<dbReference type="EMBL" id="JAAMOB010000001">
    <property type="protein sequence ID" value="KAF4118347.1"/>
    <property type="molecule type" value="Genomic_DNA"/>
</dbReference>
<evidence type="ECO:0000259" key="1">
    <source>
        <dbReference type="PROSITE" id="PS50024"/>
    </source>
</evidence>
<keyword evidence="3" id="KW-1185">Reference proteome</keyword>
<feature type="domain" description="SEA" evidence="1">
    <location>
        <begin position="218"/>
        <end position="332"/>
    </location>
</feature>